<dbReference type="Gene3D" id="2.160.10.10">
    <property type="entry name" value="Hexapeptide repeat proteins"/>
    <property type="match status" value="1"/>
</dbReference>
<dbReference type="InterPro" id="IPR051159">
    <property type="entry name" value="Hexapeptide_acetyltransf"/>
</dbReference>
<sequence>MFDRIKKSLMVRLGMVSLEDLTVEACLQRGMKVGKNCSGLAGSTIDYAHCWLIEIGDNVTFAPQVYLLAHDASTKRYLDYTKIAKVKIEDHAFIGARALIMPGVTIGKNAIVAAGSVVTKSVPEGCIVGGNPAKIIGKTKDYINKHKLNLKTANRYDKNWTIGENITPDMCTKMSEELGSTVGYVK</sequence>
<dbReference type="PANTHER" id="PTHR23416:SF23">
    <property type="entry name" value="ACETYLTRANSFERASE C18B11.09C-RELATED"/>
    <property type="match status" value="1"/>
</dbReference>
<evidence type="ECO:0000313" key="4">
    <source>
        <dbReference type="EMBL" id="OUM49972.1"/>
    </source>
</evidence>
<dbReference type="AlphaFoldDB" id="A0A1Y3MQY0"/>
<gene>
    <name evidence="4" type="ORF">BW425_04960</name>
</gene>
<dbReference type="PANTHER" id="PTHR23416">
    <property type="entry name" value="SIALIC ACID SYNTHASE-RELATED"/>
    <property type="match status" value="1"/>
</dbReference>
<reference evidence="4 5" key="1">
    <citation type="submission" date="2017-02" db="EMBL/GenBank/DDBJ databases">
        <title>Bacillus pseudomycoides isolate FSL K6-0042.</title>
        <authorList>
            <person name="Kovac J."/>
        </authorList>
    </citation>
    <scope>NUCLEOTIDE SEQUENCE [LARGE SCALE GENOMIC DNA]</scope>
    <source>
        <strain evidence="4 5">FSL K6-0042</strain>
    </source>
</reference>
<evidence type="ECO:0000256" key="2">
    <source>
        <dbReference type="ARBA" id="ARBA00022679"/>
    </source>
</evidence>
<dbReference type="InterPro" id="IPR001451">
    <property type="entry name" value="Hexapep"/>
</dbReference>
<dbReference type="Pfam" id="PF14602">
    <property type="entry name" value="Hexapep_2"/>
    <property type="match status" value="1"/>
</dbReference>
<evidence type="ECO:0000313" key="5">
    <source>
        <dbReference type="Proteomes" id="UP000195321"/>
    </source>
</evidence>
<dbReference type="EMBL" id="MWPX01000003">
    <property type="protein sequence ID" value="OUM49972.1"/>
    <property type="molecule type" value="Genomic_DNA"/>
</dbReference>
<organism evidence="4 5">
    <name type="scientific">Bacillus pseudomycoides</name>
    <dbReference type="NCBI Taxonomy" id="64104"/>
    <lineage>
        <taxon>Bacteria</taxon>
        <taxon>Bacillati</taxon>
        <taxon>Bacillota</taxon>
        <taxon>Bacilli</taxon>
        <taxon>Bacillales</taxon>
        <taxon>Bacillaceae</taxon>
        <taxon>Bacillus</taxon>
        <taxon>Bacillus cereus group</taxon>
    </lineage>
</organism>
<dbReference type="SUPFAM" id="SSF51161">
    <property type="entry name" value="Trimeric LpxA-like enzymes"/>
    <property type="match status" value="1"/>
</dbReference>
<accession>A0A1Y3MQY0</accession>
<dbReference type="PROSITE" id="PS00101">
    <property type="entry name" value="HEXAPEP_TRANSFERASES"/>
    <property type="match status" value="1"/>
</dbReference>
<dbReference type="GO" id="GO:0005829">
    <property type="term" value="C:cytosol"/>
    <property type="evidence" value="ECO:0007669"/>
    <property type="project" value="TreeGrafter"/>
</dbReference>
<comment type="similarity">
    <text evidence="1">Belongs to the transferase hexapeptide repeat family.</text>
</comment>
<keyword evidence="3" id="KW-0677">Repeat</keyword>
<proteinExistence type="inferred from homology"/>
<protein>
    <submittedName>
        <fullName evidence="4">Acetyltransferase</fullName>
    </submittedName>
</protein>
<evidence type="ECO:0000256" key="1">
    <source>
        <dbReference type="ARBA" id="ARBA00007274"/>
    </source>
</evidence>
<dbReference type="InterPro" id="IPR018357">
    <property type="entry name" value="Hexapep_transf_CS"/>
</dbReference>
<name>A0A1Y3MQY0_9BACI</name>
<dbReference type="GO" id="GO:0008374">
    <property type="term" value="F:O-acyltransferase activity"/>
    <property type="evidence" value="ECO:0007669"/>
    <property type="project" value="TreeGrafter"/>
</dbReference>
<evidence type="ECO:0000256" key="3">
    <source>
        <dbReference type="ARBA" id="ARBA00022737"/>
    </source>
</evidence>
<comment type="caution">
    <text evidence="4">The sequence shown here is derived from an EMBL/GenBank/DDBJ whole genome shotgun (WGS) entry which is preliminary data.</text>
</comment>
<dbReference type="Proteomes" id="UP000195321">
    <property type="component" value="Unassembled WGS sequence"/>
</dbReference>
<dbReference type="RefSeq" id="WP_016112634.1">
    <property type="nucleotide sequence ID" value="NZ_JBALMA010000059.1"/>
</dbReference>
<keyword evidence="2 4" id="KW-0808">Transferase</keyword>
<dbReference type="InterPro" id="IPR011004">
    <property type="entry name" value="Trimer_LpxA-like_sf"/>
</dbReference>
<dbReference type="CDD" id="cd04647">
    <property type="entry name" value="LbH_MAT_like"/>
    <property type="match status" value="1"/>
</dbReference>